<organism evidence="5 6">
    <name type="scientific">Plasmopara halstedii</name>
    <name type="common">Downy mildew of sunflower</name>
    <dbReference type="NCBI Taxonomy" id="4781"/>
    <lineage>
        <taxon>Eukaryota</taxon>
        <taxon>Sar</taxon>
        <taxon>Stramenopiles</taxon>
        <taxon>Oomycota</taxon>
        <taxon>Peronosporomycetes</taxon>
        <taxon>Peronosporales</taxon>
        <taxon>Peronosporaceae</taxon>
        <taxon>Plasmopara</taxon>
    </lineage>
</organism>
<dbReference type="RefSeq" id="XP_024577022.1">
    <property type="nucleotide sequence ID" value="XM_024726334.1"/>
</dbReference>
<dbReference type="GO" id="GO:0006355">
    <property type="term" value="P:regulation of DNA-templated transcription"/>
    <property type="evidence" value="ECO:0007669"/>
    <property type="project" value="TreeGrafter"/>
</dbReference>
<reference evidence="6" key="1">
    <citation type="submission" date="2014-09" db="EMBL/GenBank/DDBJ databases">
        <authorList>
            <person name="Sharma Rahul"/>
            <person name="Thines Marco"/>
        </authorList>
    </citation>
    <scope>NUCLEOTIDE SEQUENCE [LARGE SCALE GENOMIC DNA]</scope>
</reference>
<evidence type="ECO:0000256" key="1">
    <source>
        <dbReference type="ARBA" id="ARBA00004123"/>
    </source>
</evidence>
<dbReference type="GeneID" id="36405894"/>
<dbReference type="Pfam" id="PF03638">
    <property type="entry name" value="TCR"/>
    <property type="match status" value="2"/>
</dbReference>
<dbReference type="PANTHER" id="PTHR12446:SF34">
    <property type="entry name" value="PROTEIN LIN-54 HOMOLOG"/>
    <property type="match status" value="1"/>
</dbReference>
<sequence length="390" mass="43525">MQENREPIEALESASQSALKTEEVKSLAPQLRRVLHSIDSNRPRPEVNVVRRSMLNKTNQTLANGPVIKKALGQVVTAKTSETSDKMMVGLKRPVASASDEVEELKKLKVQFTEQDSENLAWMDMMLALLEKRYGPKFVLPVCLTDLEAANLFNLPQIKHSDVTEKCIDSKDGSMSVVSATNLPDIPETPREIKRQRVLQRHAQQIHTSSVSSSMCCGCKTGCLKMYCMCFSSRGFCHTGCTCFSCKNGRKHQTERVEAIQNYLSNDPRAFSFASLSQDTRSLGFLHLLPQKSSAVVMRGCRCKKSKCSKKYCECFQNGIACTPLCRCMECSNNSESKIAHQQPQLQRSSASSSSVPIPATNVKQFHPVHITVTKQPRRNHVGKSLRLNL</sequence>
<feature type="domain" description="CRC" evidence="4">
    <location>
        <begin position="213"/>
        <end position="336"/>
    </location>
</feature>
<evidence type="ECO:0000259" key="4">
    <source>
        <dbReference type="PROSITE" id="PS51634"/>
    </source>
</evidence>
<keyword evidence="6" id="KW-1185">Reference proteome</keyword>
<name>A0A0P1AHF6_PLAHL</name>
<comment type="subcellular location">
    <subcellularLocation>
        <location evidence="1">Nucleus</location>
    </subcellularLocation>
</comment>
<evidence type="ECO:0000313" key="5">
    <source>
        <dbReference type="EMBL" id="CEG40653.1"/>
    </source>
</evidence>
<dbReference type="SMART" id="SM01114">
    <property type="entry name" value="CXC"/>
    <property type="match status" value="2"/>
</dbReference>
<dbReference type="PROSITE" id="PS51634">
    <property type="entry name" value="CRC"/>
    <property type="match status" value="1"/>
</dbReference>
<evidence type="ECO:0000256" key="2">
    <source>
        <dbReference type="ARBA" id="ARBA00007267"/>
    </source>
</evidence>
<dbReference type="InterPro" id="IPR028307">
    <property type="entry name" value="Lin-54_fam"/>
</dbReference>
<dbReference type="PANTHER" id="PTHR12446">
    <property type="entry name" value="TESMIN/TSO1-RELATED"/>
    <property type="match status" value="1"/>
</dbReference>
<dbReference type="OMA" id="SSCACED"/>
<protein>
    <submittedName>
        <fullName evidence="5">Metallothionein-like protein</fullName>
    </submittedName>
</protein>
<dbReference type="InterPro" id="IPR033467">
    <property type="entry name" value="Tesmin/TSO1-like_CXC"/>
</dbReference>
<dbReference type="OrthoDB" id="6283463at2759"/>
<proteinExistence type="inferred from homology"/>
<dbReference type="Proteomes" id="UP000054928">
    <property type="component" value="Unassembled WGS sequence"/>
</dbReference>
<evidence type="ECO:0000256" key="3">
    <source>
        <dbReference type="ARBA" id="ARBA00023242"/>
    </source>
</evidence>
<dbReference type="STRING" id="4781.A0A0P1AHF6"/>
<keyword evidence="3" id="KW-0539">Nucleus</keyword>
<evidence type="ECO:0000313" key="6">
    <source>
        <dbReference type="Proteomes" id="UP000054928"/>
    </source>
</evidence>
<dbReference type="GO" id="GO:0005634">
    <property type="term" value="C:nucleus"/>
    <property type="evidence" value="ECO:0007669"/>
    <property type="project" value="UniProtKB-SubCell"/>
</dbReference>
<dbReference type="EMBL" id="CCYD01000523">
    <property type="protein sequence ID" value="CEG40653.1"/>
    <property type="molecule type" value="Genomic_DNA"/>
</dbReference>
<comment type="similarity">
    <text evidence="2">Belongs to the lin-54 family.</text>
</comment>
<dbReference type="AlphaFoldDB" id="A0A0P1AHF6"/>
<accession>A0A0P1AHF6</accession>
<dbReference type="InterPro" id="IPR005172">
    <property type="entry name" value="CRC"/>
</dbReference>